<dbReference type="Proteomes" id="UP000325313">
    <property type="component" value="Unassembled WGS sequence"/>
</dbReference>
<organism evidence="1 2">
    <name type="scientific">Puccinia graminis f. sp. tritici</name>
    <dbReference type="NCBI Taxonomy" id="56615"/>
    <lineage>
        <taxon>Eukaryota</taxon>
        <taxon>Fungi</taxon>
        <taxon>Dikarya</taxon>
        <taxon>Basidiomycota</taxon>
        <taxon>Pucciniomycotina</taxon>
        <taxon>Pucciniomycetes</taxon>
        <taxon>Pucciniales</taxon>
        <taxon>Pucciniaceae</taxon>
        <taxon>Puccinia</taxon>
    </lineage>
</organism>
<accession>A0A5B0S3Z7</accession>
<protein>
    <submittedName>
        <fullName evidence="1">Uncharacterized protein</fullName>
    </submittedName>
</protein>
<proteinExistence type="predicted"/>
<comment type="caution">
    <text evidence="1">The sequence shown here is derived from an EMBL/GenBank/DDBJ whole genome shotgun (WGS) entry which is preliminary data.</text>
</comment>
<reference evidence="1 2" key="1">
    <citation type="submission" date="2019-05" db="EMBL/GenBank/DDBJ databases">
        <title>Emergence of the Ug99 lineage of the wheat stem rust pathogen through somatic hybridization.</title>
        <authorList>
            <person name="Li F."/>
            <person name="Upadhyaya N.M."/>
            <person name="Sperschneider J."/>
            <person name="Matny O."/>
            <person name="Nguyen-Phuc H."/>
            <person name="Mago R."/>
            <person name="Raley C."/>
            <person name="Miller M.E."/>
            <person name="Silverstein K.A.T."/>
            <person name="Henningsen E."/>
            <person name="Hirsch C.D."/>
            <person name="Visser B."/>
            <person name="Pretorius Z.A."/>
            <person name="Steffenson B.J."/>
            <person name="Schwessinger B."/>
            <person name="Dodds P.N."/>
            <person name="Figueroa M."/>
        </authorList>
    </citation>
    <scope>NUCLEOTIDE SEQUENCE [LARGE SCALE GENOMIC DNA]</scope>
    <source>
        <strain evidence="1 2">Ug99</strain>
    </source>
</reference>
<name>A0A5B0S3Z7_PUCGR</name>
<evidence type="ECO:0000313" key="2">
    <source>
        <dbReference type="Proteomes" id="UP000325313"/>
    </source>
</evidence>
<gene>
    <name evidence="1" type="ORF">PGTUg99_016934</name>
</gene>
<dbReference type="AlphaFoldDB" id="A0A5B0S3Z7"/>
<dbReference type="EMBL" id="VDEP01000075">
    <property type="protein sequence ID" value="KAA1132871.1"/>
    <property type="molecule type" value="Genomic_DNA"/>
</dbReference>
<evidence type="ECO:0000313" key="1">
    <source>
        <dbReference type="EMBL" id="KAA1132871.1"/>
    </source>
</evidence>
<sequence length="55" mass="5953">MVRHLSTPAAKYLEDTRRSRYVCQAVGVWQDFGAAIIPPANPSGILLGSKHNDGS</sequence>